<keyword evidence="4" id="KW-0804">Transcription</keyword>
<evidence type="ECO:0000313" key="8">
    <source>
        <dbReference type="Proteomes" id="UP000219068"/>
    </source>
</evidence>
<dbReference type="Pfam" id="PF00126">
    <property type="entry name" value="HTH_1"/>
    <property type="match status" value="1"/>
</dbReference>
<evidence type="ECO:0000256" key="2">
    <source>
        <dbReference type="ARBA" id="ARBA00023015"/>
    </source>
</evidence>
<evidence type="ECO:0000313" key="6">
    <source>
        <dbReference type="EMBL" id="RCK50872.1"/>
    </source>
</evidence>
<dbReference type="SUPFAM" id="SSF53850">
    <property type="entry name" value="Periplasmic binding protein-like II"/>
    <property type="match status" value="1"/>
</dbReference>
<dbReference type="GO" id="GO:0005829">
    <property type="term" value="C:cytosol"/>
    <property type="evidence" value="ECO:0007669"/>
    <property type="project" value="TreeGrafter"/>
</dbReference>
<dbReference type="GO" id="GO:0003677">
    <property type="term" value="F:DNA binding"/>
    <property type="evidence" value="ECO:0007669"/>
    <property type="project" value="UniProtKB-KW"/>
</dbReference>
<evidence type="ECO:0000313" key="9">
    <source>
        <dbReference type="Proteomes" id="UP000252266"/>
    </source>
</evidence>
<accession>A0A154KV61</accession>
<dbReference type="EMBL" id="OBMM01000004">
    <property type="protein sequence ID" value="SOC23422.1"/>
    <property type="molecule type" value="Genomic_DNA"/>
</dbReference>
<dbReference type="Gene3D" id="1.10.10.10">
    <property type="entry name" value="Winged helix-like DNA-binding domain superfamily/Winged helix DNA-binding domain"/>
    <property type="match status" value="1"/>
</dbReference>
<dbReference type="PANTHER" id="PTHR30419">
    <property type="entry name" value="HTH-TYPE TRANSCRIPTIONAL REGULATOR YBHD"/>
    <property type="match status" value="1"/>
</dbReference>
<reference evidence="6 9" key="1">
    <citation type="submission" date="2014-07" db="EMBL/GenBank/DDBJ databases">
        <title>Draft genome sequence of Thalassospira xiamenensis IB13.</title>
        <authorList>
            <person name="Lai Q."/>
            <person name="Shao Z."/>
        </authorList>
    </citation>
    <scope>NUCLEOTIDE SEQUENCE [LARGE SCALE GENOMIC DNA]</scope>
    <source>
        <strain evidence="6 9">IB13</strain>
    </source>
</reference>
<evidence type="ECO:0000256" key="1">
    <source>
        <dbReference type="ARBA" id="ARBA00009437"/>
    </source>
</evidence>
<proteinExistence type="inferred from homology"/>
<dbReference type="GO" id="GO:0003700">
    <property type="term" value="F:DNA-binding transcription factor activity"/>
    <property type="evidence" value="ECO:0007669"/>
    <property type="project" value="InterPro"/>
</dbReference>
<dbReference type="CDD" id="cd08440">
    <property type="entry name" value="PBP2_LTTR_like_4"/>
    <property type="match status" value="1"/>
</dbReference>
<dbReference type="FunFam" id="1.10.10.10:FF:000001">
    <property type="entry name" value="LysR family transcriptional regulator"/>
    <property type="match status" value="1"/>
</dbReference>
<dbReference type="Proteomes" id="UP000252266">
    <property type="component" value="Unassembled WGS sequence"/>
</dbReference>
<dbReference type="Proteomes" id="UP000219068">
    <property type="component" value="Unassembled WGS sequence"/>
</dbReference>
<keyword evidence="2" id="KW-0805">Transcription regulation</keyword>
<dbReference type="Gene3D" id="3.40.190.290">
    <property type="match status" value="1"/>
</dbReference>
<reference evidence="7 8" key="2">
    <citation type="submission" date="2017-08" db="EMBL/GenBank/DDBJ databases">
        <authorList>
            <person name="de Groot N.N."/>
        </authorList>
    </citation>
    <scope>NUCLEOTIDE SEQUENCE [LARGE SCALE GENOMIC DNA]</scope>
    <source>
        <strain evidence="7 8">USBA 78</strain>
    </source>
</reference>
<keyword evidence="3" id="KW-0238">DNA-binding</keyword>
<comment type="similarity">
    <text evidence="1">Belongs to the LysR transcriptional regulatory family.</text>
</comment>
<feature type="domain" description="HTH lysR-type" evidence="5">
    <location>
        <begin position="6"/>
        <end position="63"/>
    </location>
</feature>
<dbReference type="SUPFAM" id="SSF46785">
    <property type="entry name" value="Winged helix' DNA-binding domain"/>
    <property type="match status" value="1"/>
</dbReference>
<evidence type="ECO:0000313" key="7">
    <source>
        <dbReference type="EMBL" id="SOC23422.1"/>
    </source>
</evidence>
<name>A0A154KV61_9PROT</name>
<dbReference type="InterPro" id="IPR036388">
    <property type="entry name" value="WH-like_DNA-bd_sf"/>
</dbReference>
<dbReference type="InterPro" id="IPR050950">
    <property type="entry name" value="HTH-type_LysR_regulators"/>
</dbReference>
<evidence type="ECO:0000256" key="3">
    <source>
        <dbReference type="ARBA" id="ARBA00023125"/>
    </source>
</evidence>
<dbReference type="PANTHER" id="PTHR30419:SF8">
    <property type="entry name" value="NITROGEN ASSIMILATION TRANSCRIPTIONAL ACTIVATOR-RELATED"/>
    <property type="match status" value="1"/>
</dbReference>
<dbReference type="InterPro" id="IPR000847">
    <property type="entry name" value="LysR_HTH_N"/>
</dbReference>
<organism evidence="6 9">
    <name type="scientific">Thalassospira xiamenensis</name>
    <dbReference type="NCBI Taxonomy" id="220697"/>
    <lineage>
        <taxon>Bacteria</taxon>
        <taxon>Pseudomonadati</taxon>
        <taxon>Pseudomonadota</taxon>
        <taxon>Alphaproteobacteria</taxon>
        <taxon>Rhodospirillales</taxon>
        <taxon>Thalassospiraceae</taxon>
        <taxon>Thalassospira</taxon>
    </lineage>
</organism>
<dbReference type="EMBL" id="JPWJ01000004">
    <property type="protein sequence ID" value="RCK50872.1"/>
    <property type="molecule type" value="Genomic_DNA"/>
</dbReference>
<dbReference type="InterPro" id="IPR036390">
    <property type="entry name" value="WH_DNA-bd_sf"/>
</dbReference>
<protein>
    <submittedName>
        <fullName evidence="7">LysR family transcriptional regulator, carnitine catabolism transcriptional activator</fullName>
    </submittedName>
</protein>
<gene>
    <name evidence="7" type="ORF">SAMN05428964_10465</name>
    <name evidence="6" type="ORF">TH44_08860</name>
</gene>
<dbReference type="Pfam" id="PF03466">
    <property type="entry name" value="LysR_substrate"/>
    <property type="match status" value="1"/>
</dbReference>
<evidence type="ECO:0000256" key="4">
    <source>
        <dbReference type="ARBA" id="ARBA00023163"/>
    </source>
</evidence>
<dbReference type="InterPro" id="IPR005119">
    <property type="entry name" value="LysR_subst-bd"/>
</dbReference>
<evidence type="ECO:0000259" key="5">
    <source>
        <dbReference type="PROSITE" id="PS50931"/>
    </source>
</evidence>
<dbReference type="AlphaFoldDB" id="A0A154KV61"/>
<dbReference type="RefSeq" id="WP_062959435.1">
    <property type="nucleotide sequence ID" value="NZ_JALLPZ010000003.1"/>
</dbReference>
<sequence>MKRINIDMDEIRAFILLSESGSFRATADKLGLSGSALSRQISRLEQRTGTRLFDRDTRNVALTQQGSVFRHLAERMLGTAENALSEFDSYLAARRGRLTIAGLPSVTAGLLPPLISSFMDAHPDIDVQINDVLSDGVIREVEMGQADLGFTAGVVQATDNLSFQKLLTDRFIAVGAPGGILDEKRPYTWEELIAEPIVAMASGTSVRTLIDAACAQNNIPFRPRFEVSHLATAGAFVSQGLGVTALPALTLPVLGREPLIFRPLEKPELLRHIGLIWRSGRTLSPAAMAFLELVRRSDLKSHIPDDYDW</sequence>
<dbReference type="PROSITE" id="PS50931">
    <property type="entry name" value="HTH_LYSR"/>
    <property type="match status" value="1"/>
</dbReference>